<comment type="similarity">
    <text evidence="2 8">Belongs to the major facilitator superfamily. Nitrate/nitrite porter (TC 2.A.1.8) family.</text>
</comment>
<keyword evidence="7 8" id="KW-0472">Membrane</keyword>
<evidence type="ECO:0000313" key="11">
    <source>
        <dbReference type="EMBL" id="CAG8566883.1"/>
    </source>
</evidence>
<dbReference type="Proteomes" id="UP000789375">
    <property type="component" value="Unassembled WGS sequence"/>
</dbReference>
<keyword evidence="4 8" id="KW-0812">Transmembrane</keyword>
<keyword evidence="3 8" id="KW-0813">Transport</keyword>
<feature type="domain" description="Major facilitator superfamily (MFS) profile" evidence="10">
    <location>
        <begin position="32"/>
        <end position="459"/>
    </location>
</feature>
<organism evidence="11 12">
    <name type="scientific">Funneliformis mosseae</name>
    <name type="common">Endomycorrhizal fungus</name>
    <name type="synonym">Glomus mosseae</name>
    <dbReference type="NCBI Taxonomy" id="27381"/>
    <lineage>
        <taxon>Eukaryota</taxon>
        <taxon>Fungi</taxon>
        <taxon>Fungi incertae sedis</taxon>
        <taxon>Mucoromycota</taxon>
        <taxon>Glomeromycotina</taxon>
        <taxon>Glomeromycetes</taxon>
        <taxon>Glomerales</taxon>
        <taxon>Glomeraceae</taxon>
        <taxon>Funneliformis</taxon>
    </lineage>
</organism>
<dbReference type="EMBL" id="CAJVPP010001655">
    <property type="protein sequence ID" value="CAG8566883.1"/>
    <property type="molecule type" value="Genomic_DNA"/>
</dbReference>
<name>A0A9N9BK99_FUNMO</name>
<dbReference type="PROSITE" id="PS50850">
    <property type="entry name" value="MFS"/>
    <property type="match status" value="1"/>
</dbReference>
<evidence type="ECO:0000256" key="6">
    <source>
        <dbReference type="ARBA" id="ARBA00023063"/>
    </source>
</evidence>
<dbReference type="GO" id="GO:0015112">
    <property type="term" value="F:nitrate transmembrane transporter activity"/>
    <property type="evidence" value="ECO:0007669"/>
    <property type="project" value="UniProtKB-UniRule"/>
</dbReference>
<sequence length="467" mass="50925">MVRLFANPLPIAENQKASAINLIKGARPHMRAFHFSWLSFLTAFTGWFAIAPLMTSIRKDLKLTPDQIADSNISSVSSTIIFRIVVGPLCDRIGPRRVMSVLLMVGAIPVGLSGLVQSAEGLIAVRFFVGILGATFVPCQFWTTHMFDSKVVGSANALVGGWGNMGAGITYVLMPLIFEGFNQSAGLSESLSWRVTLIVPAVLCFIVGLCDFLFTDDCPKGDWLHPTVPLEVHKASAEKKDDVTTIEDSEKQVHRDTPPRPGAKQFFMALKNPNVIILMFMYACAFGVELAVDNVLAVFFHDHFNISQKNAGLIGSLFGLMNLFSRATGGFLSDFANEKFGIRGRLLIQFVILFMEGLFLFIFRFTLRNLGEAIVILILFSYFTQACCGTSFGIVPFVDPAIVGAISGLVGAGGNMGGVAFNAVFKLYSSEATPTGFMVLGIVVMVVSFSSFFLKIEGRRLVEFKRG</sequence>
<comment type="subcellular location">
    <subcellularLocation>
        <location evidence="8">Cell membrane</location>
        <topology evidence="8">Multi-pass membrane protein</topology>
    </subcellularLocation>
    <subcellularLocation>
        <location evidence="1">Membrane</location>
        <topology evidence="1">Multi-pass membrane protein</topology>
    </subcellularLocation>
</comment>
<gene>
    <name evidence="11" type="ORF">FMOSSE_LOCUS7251</name>
</gene>
<dbReference type="InterPro" id="IPR020846">
    <property type="entry name" value="MFS_dom"/>
</dbReference>
<evidence type="ECO:0000313" key="12">
    <source>
        <dbReference type="Proteomes" id="UP000789375"/>
    </source>
</evidence>
<proteinExistence type="inferred from homology"/>
<feature type="transmembrane region" description="Helical" evidence="8">
    <location>
        <begin position="373"/>
        <end position="395"/>
    </location>
</feature>
<dbReference type="Pfam" id="PF07690">
    <property type="entry name" value="MFS_1"/>
    <property type="match status" value="1"/>
</dbReference>
<dbReference type="InterPro" id="IPR011701">
    <property type="entry name" value="MFS"/>
</dbReference>
<feature type="transmembrane region" description="Helical" evidence="8">
    <location>
        <begin position="346"/>
        <end position="367"/>
    </location>
</feature>
<evidence type="ECO:0000256" key="2">
    <source>
        <dbReference type="ARBA" id="ARBA00008432"/>
    </source>
</evidence>
<dbReference type="InterPro" id="IPR004737">
    <property type="entry name" value="NO3_transporter_NarK/NarU-like"/>
</dbReference>
<dbReference type="CDD" id="cd17341">
    <property type="entry name" value="MFS_NRT2_like"/>
    <property type="match status" value="1"/>
</dbReference>
<keyword evidence="8" id="KW-1003">Cell membrane</keyword>
<evidence type="ECO:0000256" key="7">
    <source>
        <dbReference type="ARBA" id="ARBA00023136"/>
    </source>
</evidence>
<feature type="transmembrane region" description="Helical" evidence="8">
    <location>
        <begin position="275"/>
        <end position="300"/>
    </location>
</feature>
<evidence type="ECO:0000259" key="10">
    <source>
        <dbReference type="PROSITE" id="PS50850"/>
    </source>
</evidence>
<dbReference type="GO" id="GO:0042128">
    <property type="term" value="P:nitrate assimilation"/>
    <property type="evidence" value="ECO:0007669"/>
    <property type="project" value="UniProtKB-UniRule"/>
</dbReference>
<evidence type="ECO:0000256" key="1">
    <source>
        <dbReference type="ARBA" id="ARBA00004141"/>
    </source>
</evidence>
<dbReference type="GO" id="GO:0005886">
    <property type="term" value="C:plasma membrane"/>
    <property type="evidence" value="ECO:0007669"/>
    <property type="project" value="UniProtKB-SubCell"/>
</dbReference>
<feature type="transmembrane region" description="Helical" evidence="8">
    <location>
        <begin position="123"/>
        <end position="143"/>
    </location>
</feature>
<feature type="transmembrane region" description="Helical" evidence="8">
    <location>
        <begin position="402"/>
        <end position="425"/>
    </location>
</feature>
<dbReference type="Gene3D" id="1.20.1250.20">
    <property type="entry name" value="MFS general substrate transporter like domains"/>
    <property type="match status" value="2"/>
</dbReference>
<evidence type="ECO:0000256" key="8">
    <source>
        <dbReference type="RuleBase" id="RU366033"/>
    </source>
</evidence>
<reference evidence="11" key="1">
    <citation type="submission" date="2021-06" db="EMBL/GenBank/DDBJ databases">
        <authorList>
            <person name="Kallberg Y."/>
            <person name="Tangrot J."/>
            <person name="Rosling A."/>
        </authorList>
    </citation>
    <scope>NUCLEOTIDE SEQUENCE</scope>
    <source>
        <strain evidence="11">87-6 pot B 2015</strain>
    </source>
</reference>
<comment type="caution">
    <text evidence="11">The sequence shown here is derived from an EMBL/GenBank/DDBJ whole genome shotgun (WGS) entry which is preliminary data.</text>
</comment>
<keyword evidence="12" id="KW-1185">Reference proteome</keyword>
<dbReference type="InterPro" id="IPR036259">
    <property type="entry name" value="MFS_trans_sf"/>
</dbReference>
<feature type="region of interest" description="Disordered" evidence="9">
    <location>
        <begin position="241"/>
        <end position="260"/>
    </location>
</feature>
<keyword evidence="6 8" id="KW-0534">Nitrate assimilation</keyword>
<evidence type="ECO:0000256" key="5">
    <source>
        <dbReference type="ARBA" id="ARBA00022989"/>
    </source>
</evidence>
<evidence type="ECO:0000256" key="9">
    <source>
        <dbReference type="SAM" id="MobiDB-lite"/>
    </source>
</evidence>
<dbReference type="AlphaFoldDB" id="A0A9N9BK99"/>
<feature type="transmembrane region" description="Helical" evidence="8">
    <location>
        <begin position="197"/>
        <end position="214"/>
    </location>
</feature>
<feature type="transmembrane region" description="Helical" evidence="8">
    <location>
        <begin position="437"/>
        <end position="456"/>
    </location>
</feature>
<dbReference type="PANTHER" id="PTHR23515">
    <property type="entry name" value="HIGH-AFFINITY NITRATE TRANSPORTER 2.3"/>
    <property type="match status" value="1"/>
</dbReference>
<dbReference type="NCBIfam" id="TIGR00886">
    <property type="entry name" value="2A0108"/>
    <property type="match status" value="1"/>
</dbReference>
<keyword evidence="5 8" id="KW-1133">Transmembrane helix</keyword>
<accession>A0A9N9BK99</accession>
<protein>
    <recommendedName>
        <fullName evidence="8">Nitrate/nitrite transporter</fullName>
    </recommendedName>
</protein>
<dbReference type="SUPFAM" id="SSF103473">
    <property type="entry name" value="MFS general substrate transporter"/>
    <property type="match status" value="1"/>
</dbReference>
<feature type="transmembrane region" description="Helical" evidence="8">
    <location>
        <begin position="98"/>
        <end position="117"/>
    </location>
</feature>
<feature type="transmembrane region" description="Helical" evidence="8">
    <location>
        <begin position="35"/>
        <end position="54"/>
    </location>
</feature>
<dbReference type="GO" id="GO:0015113">
    <property type="term" value="F:nitrite transmembrane transporter activity"/>
    <property type="evidence" value="ECO:0007669"/>
    <property type="project" value="InterPro"/>
</dbReference>
<evidence type="ECO:0000256" key="3">
    <source>
        <dbReference type="ARBA" id="ARBA00022448"/>
    </source>
</evidence>
<dbReference type="InterPro" id="IPR044772">
    <property type="entry name" value="NO3_transporter"/>
</dbReference>
<feature type="compositionally biased region" description="Basic and acidic residues" evidence="9">
    <location>
        <begin position="241"/>
        <end position="258"/>
    </location>
</feature>
<feature type="transmembrane region" description="Helical" evidence="8">
    <location>
        <begin position="155"/>
        <end position="177"/>
    </location>
</feature>
<feature type="transmembrane region" description="Helical" evidence="8">
    <location>
        <begin position="306"/>
        <end position="325"/>
    </location>
</feature>
<evidence type="ECO:0000256" key="4">
    <source>
        <dbReference type="ARBA" id="ARBA00022692"/>
    </source>
</evidence>